<feature type="transmembrane region" description="Helical" evidence="3">
    <location>
        <begin position="126"/>
        <end position="145"/>
    </location>
</feature>
<dbReference type="GO" id="GO:0015297">
    <property type="term" value="F:antiporter activity"/>
    <property type="evidence" value="ECO:0007669"/>
    <property type="project" value="InterPro"/>
</dbReference>
<proteinExistence type="inferred from homology"/>
<comment type="similarity">
    <text evidence="1">Belongs to the multi antimicrobial extrusion (MATE) (TC 2.A.66.1) family.</text>
</comment>
<feature type="region of interest" description="Disordered" evidence="2">
    <location>
        <begin position="427"/>
        <end position="486"/>
    </location>
</feature>
<evidence type="ECO:0000313" key="4">
    <source>
        <dbReference type="EMBL" id="KAL1524242.1"/>
    </source>
</evidence>
<organism evidence="4 5">
    <name type="scientific">Prymnesium parvum</name>
    <name type="common">Toxic golden alga</name>
    <dbReference type="NCBI Taxonomy" id="97485"/>
    <lineage>
        <taxon>Eukaryota</taxon>
        <taxon>Haptista</taxon>
        <taxon>Haptophyta</taxon>
        <taxon>Prymnesiophyceae</taxon>
        <taxon>Prymnesiales</taxon>
        <taxon>Prymnesiaceae</taxon>
        <taxon>Prymnesium</taxon>
    </lineage>
</organism>
<feature type="transmembrane region" description="Helical" evidence="3">
    <location>
        <begin position="281"/>
        <end position="301"/>
    </location>
</feature>
<sequence length="486" mass="52286">MRVGSLLGTTALAGISLGVLTFNLTGLTLIMAPMCALDTKAPQAFGAGRHAEVGLSCQRALVCAIAICIPASLVWWHAEVVLVGLGQTSDVARLAARFLRWLLPALPVQTGFEITRRFLYAQNVTWPPLVATLCGVLGHIGWHSICVKWFGIEGAALSLVFTYGTSLLVLVVIVACRRPYHPSTMPRLFDRRLWQDRREWLSFIVLSGASLVNLSEWVFWEVVSFMIGHLGAKALAVQGMGYSLVPLVTMIPHGLSIGLSNGVGNLLGAGEVAKARRLAQVACLFCLLVVLGYSAAVLLLATTITSLFTHQAAISTAAMPVWPLVSCDMVFDGMFMMLSGLCRGLGVQKRSAACVIVCLWCFGFPLQLFATHSVVELWRNMIPTYALLDASLLACAFCTSWTRLSADMQQSTSLACSEITCSSSYADHDGRQGDPSSKAASPSRGSRCRGPATRVGPACDKPVDTENVSNIDQPKEFQATFDVQAP</sequence>
<dbReference type="NCBIfam" id="TIGR00797">
    <property type="entry name" value="matE"/>
    <property type="match status" value="1"/>
</dbReference>
<feature type="transmembrane region" description="Helical" evidence="3">
    <location>
        <begin position="157"/>
        <end position="180"/>
    </location>
</feature>
<keyword evidence="5" id="KW-1185">Reference proteome</keyword>
<dbReference type="GO" id="GO:0042910">
    <property type="term" value="F:xenobiotic transmembrane transporter activity"/>
    <property type="evidence" value="ECO:0007669"/>
    <property type="project" value="InterPro"/>
</dbReference>
<feature type="compositionally biased region" description="Polar residues" evidence="2">
    <location>
        <begin position="434"/>
        <end position="444"/>
    </location>
</feature>
<keyword evidence="3" id="KW-1133">Transmembrane helix</keyword>
<keyword evidence="3" id="KW-0812">Transmembrane</keyword>
<evidence type="ECO:0000313" key="5">
    <source>
        <dbReference type="Proteomes" id="UP001515480"/>
    </source>
</evidence>
<feature type="transmembrane region" description="Helical" evidence="3">
    <location>
        <begin position="352"/>
        <end position="370"/>
    </location>
</feature>
<dbReference type="Proteomes" id="UP001515480">
    <property type="component" value="Unassembled WGS sequence"/>
</dbReference>
<evidence type="ECO:0008006" key="6">
    <source>
        <dbReference type="Google" id="ProtNLM"/>
    </source>
</evidence>
<protein>
    <recommendedName>
        <fullName evidence="6">Protein DETOXIFICATION</fullName>
    </recommendedName>
</protein>
<feature type="transmembrane region" description="Helical" evidence="3">
    <location>
        <begin position="321"/>
        <end position="340"/>
    </location>
</feature>
<evidence type="ECO:0000256" key="3">
    <source>
        <dbReference type="SAM" id="Phobius"/>
    </source>
</evidence>
<gene>
    <name evidence="4" type="ORF">AB1Y20_019147</name>
</gene>
<feature type="transmembrane region" description="Helical" evidence="3">
    <location>
        <begin position="12"/>
        <end position="37"/>
    </location>
</feature>
<dbReference type="PANTHER" id="PTHR11206">
    <property type="entry name" value="MULTIDRUG RESISTANCE PROTEIN"/>
    <property type="match status" value="1"/>
</dbReference>
<reference evidence="4 5" key="1">
    <citation type="journal article" date="2024" name="Science">
        <title>Giant polyketide synthase enzymes in the biosynthesis of giant marine polyether toxins.</title>
        <authorList>
            <person name="Fallon T.R."/>
            <person name="Shende V.V."/>
            <person name="Wierzbicki I.H."/>
            <person name="Pendleton A.L."/>
            <person name="Watervoot N.F."/>
            <person name="Auber R.P."/>
            <person name="Gonzalez D.J."/>
            <person name="Wisecaver J.H."/>
            <person name="Moore B.S."/>
        </authorList>
    </citation>
    <scope>NUCLEOTIDE SEQUENCE [LARGE SCALE GENOMIC DNA]</scope>
    <source>
        <strain evidence="4 5">12B1</strain>
    </source>
</reference>
<accession>A0AB34JT97</accession>
<dbReference type="AlphaFoldDB" id="A0AB34JT97"/>
<keyword evidence="3" id="KW-0472">Membrane</keyword>
<feature type="transmembrane region" description="Helical" evidence="3">
    <location>
        <begin position="200"/>
        <end position="220"/>
    </location>
</feature>
<evidence type="ECO:0000256" key="2">
    <source>
        <dbReference type="SAM" id="MobiDB-lite"/>
    </source>
</evidence>
<dbReference type="EMBL" id="JBGBPQ010000005">
    <property type="protein sequence ID" value="KAL1524242.1"/>
    <property type="molecule type" value="Genomic_DNA"/>
</dbReference>
<comment type="caution">
    <text evidence="4">The sequence shown here is derived from an EMBL/GenBank/DDBJ whole genome shotgun (WGS) entry which is preliminary data.</text>
</comment>
<dbReference type="InterPro" id="IPR002528">
    <property type="entry name" value="MATE_fam"/>
</dbReference>
<evidence type="ECO:0000256" key="1">
    <source>
        <dbReference type="ARBA" id="ARBA00010199"/>
    </source>
</evidence>
<name>A0AB34JT97_PRYPA</name>
<dbReference type="GO" id="GO:0016020">
    <property type="term" value="C:membrane"/>
    <property type="evidence" value="ECO:0007669"/>
    <property type="project" value="InterPro"/>
</dbReference>
<dbReference type="Pfam" id="PF01554">
    <property type="entry name" value="MatE"/>
    <property type="match status" value="2"/>
</dbReference>
<feature type="transmembrane region" description="Helical" evidence="3">
    <location>
        <begin position="240"/>
        <end position="260"/>
    </location>
</feature>